<sequence>MTKKGNYMADRFDIGDIITMKKPHPCGSKEWEVLRVGADFRLKCVGCGHQIMVARKLVEKNTRQIVKRT</sequence>
<proteinExistence type="predicted"/>
<protein>
    <submittedName>
        <fullName evidence="1">Bacterial protein of uncharacterized function (DUF951)</fullName>
    </submittedName>
</protein>
<dbReference type="PANTHER" id="PTHR38455">
    <property type="entry name" value="HYPOTHETICAL CYTOSOLIC PROTEIN"/>
    <property type="match status" value="1"/>
</dbReference>
<reference evidence="1 2" key="1">
    <citation type="submission" date="2015-09" db="EMBL/GenBank/DDBJ databases">
        <authorList>
            <consortium name="Pathogen Informatics"/>
        </authorList>
    </citation>
    <scope>NUCLEOTIDE SEQUENCE [LARGE SCALE GENOMIC DNA]</scope>
    <source>
        <strain evidence="1 2">2789STDY5834841</strain>
    </source>
</reference>
<dbReference type="Proteomes" id="UP000095787">
    <property type="component" value="Unassembled WGS sequence"/>
</dbReference>
<evidence type="ECO:0000313" key="1">
    <source>
        <dbReference type="EMBL" id="CUO30052.1"/>
    </source>
</evidence>
<gene>
    <name evidence="1" type="ORF">ERS852456_02167</name>
</gene>
<name>A0A174DWT1_9FIRM</name>
<dbReference type="EMBL" id="CYZO01000030">
    <property type="protein sequence ID" value="CUO30052.1"/>
    <property type="molecule type" value="Genomic_DNA"/>
</dbReference>
<dbReference type="Pfam" id="PF06107">
    <property type="entry name" value="DUF951"/>
    <property type="match status" value="1"/>
</dbReference>
<dbReference type="InterPro" id="IPR009296">
    <property type="entry name" value="DUF951"/>
</dbReference>
<dbReference type="PANTHER" id="PTHR38455:SF1">
    <property type="entry name" value="DUF951 DOMAIN-CONTAINING PROTEIN"/>
    <property type="match status" value="1"/>
</dbReference>
<organism evidence="1 2">
    <name type="scientific">[Ruminococcus] torques</name>
    <dbReference type="NCBI Taxonomy" id="33039"/>
    <lineage>
        <taxon>Bacteria</taxon>
        <taxon>Bacillati</taxon>
        <taxon>Bacillota</taxon>
        <taxon>Clostridia</taxon>
        <taxon>Lachnospirales</taxon>
        <taxon>Lachnospiraceae</taxon>
        <taxon>Mediterraneibacter</taxon>
    </lineage>
</organism>
<dbReference type="PIRSF" id="PIRSF037263">
    <property type="entry name" value="DUF951_bac"/>
    <property type="match status" value="1"/>
</dbReference>
<accession>A0A174DWT1</accession>
<evidence type="ECO:0000313" key="2">
    <source>
        <dbReference type="Proteomes" id="UP000095787"/>
    </source>
</evidence>
<dbReference type="AlphaFoldDB" id="A0A174DWT1"/>